<dbReference type="OrthoDB" id="3795696at2759"/>
<proteinExistence type="predicted"/>
<feature type="compositionally biased region" description="Low complexity" evidence="1">
    <location>
        <begin position="310"/>
        <end position="327"/>
    </location>
</feature>
<keyword evidence="3" id="KW-1185">Reference proteome</keyword>
<feature type="compositionally biased region" description="Low complexity" evidence="1">
    <location>
        <begin position="359"/>
        <end position="373"/>
    </location>
</feature>
<sequence>MAPNGHKALGHEDARHPGINPPPCWLQKHGKDEYDAWRDEDPNHQSSYDEWKASGEHFGGLSLYYATLSIFEESDSGQDKEAKPVKAKPQPRQVRGPSVREPKKKATTNGNCLPRSAEAAPSSIIANSEDLSASAKKKRKARKKPLSEEMIESQSDSGDANGELETAMSVAETATPKAPIITVNGQRKSSAKKSKKKPLSEETISPEDELDDSMNTTIDEVVTPAAASPLPVRSAPKFPAAVPTSDPPKKSHILKLSTRKVPKKKTPSEDNVLEDNGANAPSTVTAVTKPKITVNTSATTRADDRADQGANSAAASPDPTSASAANTRRGLRTRRPAQQRPYYHDAQLFEDVEPDTGEVNSSANPSPVAPSRRVSVASLSRNIDDDLLQELDEEALALLKEGPEPDSNRPKHFKGKGRAWKKEGSDEDEEFTTARKKAAKAKSQPPKKRGRPRKSGRSEETVADQSDSDTIKRKRLPPRRSALSAEVVPDSADEGEEKDVEESYTPKGMPKTRSSLSSVLGAETKQSNGANDDSERGSEEELEVGSPS</sequence>
<feature type="compositionally biased region" description="Basic residues" evidence="1">
    <location>
        <begin position="250"/>
        <end position="265"/>
    </location>
</feature>
<name>A0A6A5T3L1_9PLEO</name>
<feature type="compositionally biased region" description="Basic and acidic residues" evidence="1">
    <location>
        <begin position="29"/>
        <end position="51"/>
    </location>
</feature>
<protein>
    <submittedName>
        <fullName evidence="2">Uncharacterized protein</fullName>
    </submittedName>
</protein>
<feature type="compositionally biased region" description="Acidic residues" evidence="1">
    <location>
        <begin position="491"/>
        <end position="502"/>
    </location>
</feature>
<organism evidence="2 3">
    <name type="scientific">Clathrospora elynae</name>
    <dbReference type="NCBI Taxonomy" id="706981"/>
    <lineage>
        <taxon>Eukaryota</taxon>
        <taxon>Fungi</taxon>
        <taxon>Dikarya</taxon>
        <taxon>Ascomycota</taxon>
        <taxon>Pezizomycotina</taxon>
        <taxon>Dothideomycetes</taxon>
        <taxon>Pleosporomycetidae</taxon>
        <taxon>Pleosporales</taxon>
        <taxon>Diademaceae</taxon>
        <taxon>Clathrospora</taxon>
    </lineage>
</organism>
<reference evidence="2" key="1">
    <citation type="journal article" date="2020" name="Stud. Mycol.">
        <title>101 Dothideomycetes genomes: a test case for predicting lifestyles and emergence of pathogens.</title>
        <authorList>
            <person name="Haridas S."/>
            <person name="Albert R."/>
            <person name="Binder M."/>
            <person name="Bloem J."/>
            <person name="Labutti K."/>
            <person name="Salamov A."/>
            <person name="Andreopoulos B."/>
            <person name="Baker S."/>
            <person name="Barry K."/>
            <person name="Bills G."/>
            <person name="Bluhm B."/>
            <person name="Cannon C."/>
            <person name="Castanera R."/>
            <person name="Culley D."/>
            <person name="Daum C."/>
            <person name="Ezra D."/>
            <person name="Gonzalez J."/>
            <person name="Henrissat B."/>
            <person name="Kuo A."/>
            <person name="Liang C."/>
            <person name="Lipzen A."/>
            <person name="Lutzoni F."/>
            <person name="Magnuson J."/>
            <person name="Mondo S."/>
            <person name="Nolan M."/>
            <person name="Ohm R."/>
            <person name="Pangilinan J."/>
            <person name="Park H.-J."/>
            <person name="Ramirez L."/>
            <person name="Alfaro M."/>
            <person name="Sun H."/>
            <person name="Tritt A."/>
            <person name="Yoshinaga Y."/>
            <person name="Zwiers L.-H."/>
            <person name="Turgeon B."/>
            <person name="Goodwin S."/>
            <person name="Spatafora J."/>
            <person name="Crous P."/>
            <person name="Grigoriev I."/>
        </authorList>
    </citation>
    <scope>NUCLEOTIDE SEQUENCE</scope>
    <source>
        <strain evidence="2">CBS 161.51</strain>
    </source>
</reference>
<accession>A0A6A5T3L1</accession>
<feature type="region of interest" description="Disordered" evidence="1">
    <location>
        <begin position="74"/>
        <end position="374"/>
    </location>
</feature>
<feature type="region of interest" description="Disordered" evidence="1">
    <location>
        <begin position="1"/>
        <end position="51"/>
    </location>
</feature>
<gene>
    <name evidence="2" type="ORF">EJ02DRAFT_216428</name>
</gene>
<feature type="compositionally biased region" description="Basic residues" evidence="1">
    <location>
        <begin position="135"/>
        <end position="144"/>
    </location>
</feature>
<evidence type="ECO:0000256" key="1">
    <source>
        <dbReference type="SAM" id="MobiDB-lite"/>
    </source>
</evidence>
<dbReference type="EMBL" id="ML976002">
    <property type="protein sequence ID" value="KAF1946644.1"/>
    <property type="molecule type" value="Genomic_DNA"/>
</dbReference>
<dbReference type="AlphaFoldDB" id="A0A6A5T3L1"/>
<evidence type="ECO:0000313" key="3">
    <source>
        <dbReference type="Proteomes" id="UP000800038"/>
    </source>
</evidence>
<feature type="region of interest" description="Disordered" evidence="1">
    <location>
        <begin position="394"/>
        <end position="548"/>
    </location>
</feature>
<feature type="compositionally biased region" description="Basic residues" evidence="1">
    <location>
        <begin position="410"/>
        <end position="419"/>
    </location>
</feature>
<feature type="compositionally biased region" description="Basic residues" evidence="1">
    <location>
        <begin position="434"/>
        <end position="455"/>
    </location>
</feature>
<dbReference type="Proteomes" id="UP000800038">
    <property type="component" value="Unassembled WGS sequence"/>
</dbReference>
<evidence type="ECO:0000313" key="2">
    <source>
        <dbReference type="EMBL" id="KAF1946644.1"/>
    </source>
</evidence>
<feature type="compositionally biased region" description="Polar residues" evidence="1">
    <location>
        <begin position="512"/>
        <end position="531"/>
    </location>
</feature>